<accession>A0A927AQW4</accession>
<proteinExistence type="predicted"/>
<feature type="domain" description="DinB-like" evidence="2">
    <location>
        <begin position="54"/>
        <end position="197"/>
    </location>
</feature>
<sequence>MKKLVRYIRDSTCLSLLLLVANLASAQTVKLWTETDRKFLVDNLERTKLAVISETRNLTPAQWHFKKDSASWSIAQVVEHLGVYERIFVQEADIMLSSKPEPVLDSLSLPDSSYIAWMNDPSPHKAEWNAEPLGFMKGNDNLTYFLFGRNNFIEFIRNTTYDLKSHFTYRWGKERRRSIHALMVVHFAHTDRHLKQIARIKATSSYPKS</sequence>
<dbReference type="Proteomes" id="UP000598820">
    <property type="component" value="Unassembled WGS sequence"/>
</dbReference>
<organism evidence="3 4">
    <name type="scientific">Spirosoma profusum</name>
    <dbReference type="NCBI Taxonomy" id="2771354"/>
    <lineage>
        <taxon>Bacteria</taxon>
        <taxon>Pseudomonadati</taxon>
        <taxon>Bacteroidota</taxon>
        <taxon>Cytophagia</taxon>
        <taxon>Cytophagales</taxon>
        <taxon>Cytophagaceae</taxon>
        <taxon>Spirosoma</taxon>
    </lineage>
</organism>
<evidence type="ECO:0000313" key="3">
    <source>
        <dbReference type="EMBL" id="MBD2701338.1"/>
    </source>
</evidence>
<dbReference type="Gene3D" id="1.20.120.450">
    <property type="entry name" value="dinb family like domain"/>
    <property type="match status" value="1"/>
</dbReference>
<dbReference type="SUPFAM" id="SSF109854">
    <property type="entry name" value="DinB/YfiT-like putative metalloenzymes"/>
    <property type="match status" value="1"/>
</dbReference>
<evidence type="ECO:0000256" key="1">
    <source>
        <dbReference type="SAM" id="SignalP"/>
    </source>
</evidence>
<dbReference type="InterPro" id="IPR034660">
    <property type="entry name" value="DinB/YfiT-like"/>
</dbReference>
<dbReference type="EMBL" id="JACWZY010000008">
    <property type="protein sequence ID" value="MBD2701338.1"/>
    <property type="molecule type" value="Genomic_DNA"/>
</dbReference>
<feature type="signal peptide" evidence="1">
    <location>
        <begin position="1"/>
        <end position="26"/>
    </location>
</feature>
<keyword evidence="1" id="KW-0732">Signal</keyword>
<evidence type="ECO:0000259" key="2">
    <source>
        <dbReference type="Pfam" id="PF12867"/>
    </source>
</evidence>
<dbReference type="RefSeq" id="WP_190887197.1">
    <property type="nucleotide sequence ID" value="NZ_JACWZY010000008.1"/>
</dbReference>
<name>A0A927AQW4_9BACT</name>
<gene>
    <name evidence="3" type="ORF">IC229_11865</name>
</gene>
<feature type="chain" id="PRO_5037356765" evidence="1">
    <location>
        <begin position="27"/>
        <end position="209"/>
    </location>
</feature>
<keyword evidence="4" id="KW-1185">Reference proteome</keyword>
<dbReference type="Pfam" id="PF12867">
    <property type="entry name" value="DinB_2"/>
    <property type="match status" value="1"/>
</dbReference>
<reference evidence="3" key="1">
    <citation type="submission" date="2020-09" db="EMBL/GenBank/DDBJ databases">
        <authorList>
            <person name="Kim M.K."/>
        </authorList>
    </citation>
    <scope>NUCLEOTIDE SEQUENCE</scope>
    <source>
        <strain evidence="3">BT702</strain>
    </source>
</reference>
<comment type="caution">
    <text evidence="3">The sequence shown here is derived from an EMBL/GenBank/DDBJ whole genome shotgun (WGS) entry which is preliminary data.</text>
</comment>
<dbReference type="InterPro" id="IPR024775">
    <property type="entry name" value="DinB-like"/>
</dbReference>
<evidence type="ECO:0000313" key="4">
    <source>
        <dbReference type="Proteomes" id="UP000598820"/>
    </source>
</evidence>
<protein>
    <submittedName>
        <fullName evidence="3">DinB family protein</fullName>
    </submittedName>
</protein>
<dbReference type="AlphaFoldDB" id="A0A927AQW4"/>